<reference evidence="2 3" key="1">
    <citation type="journal article" date="2019" name="Environ. Microbiol.">
        <title>Species interactions and distinct microbial communities in high Arctic permafrost affected cryosols are associated with the CH4 and CO2 gas fluxes.</title>
        <authorList>
            <person name="Altshuler I."/>
            <person name="Hamel J."/>
            <person name="Turney S."/>
            <person name="Magnuson E."/>
            <person name="Levesque R."/>
            <person name="Greer C."/>
            <person name="Whyte L.G."/>
        </authorList>
    </citation>
    <scope>NUCLEOTIDE SEQUENCE [LARGE SCALE GENOMIC DNA]</scope>
    <source>
        <strain evidence="2 3">S13Y</strain>
    </source>
</reference>
<evidence type="ECO:0000256" key="1">
    <source>
        <dbReference type="SAM" id="Phobius"/>
    </source>
</evidence>
<dbReference type="InterPro" id="IPR013362">
    <property type="entry name" value="Pilus_4_PilV"/>
</dbReference>
<dbReference type="RefSeq" id="WP_140650193.1">
    <property type="nucleotide sequence ID" value="NZ_RCZB01000001.1"/>
</dbReference>
<keyword evidence="3" id="KW-1185">Reference proteome</keyword>
<name>A0A502FQ02_9GAMM</name>
<dbReference type="OrthoDB" id="8547299at2"/>
<dbReference type="InterPro" id="IPR012902">
    <property type="entry name" value="N_methyl_site"/>
</dbReference>
<organism evidence="2 3">
    <name type="scientific">Rhodanobacter glycinis</name>
    <dbReference type="NCBI Taxonomy" id="582702"/>
    <lineage>
        <taxon>Bacteria</taxon>
        <taxon>Pseudomonadati</taxon>
        <taxon>Pseudomonadota</taxon>
        <taxon>Gammaproteobacteria</taxon>
        <taxon>Lysobacterales</taxon>
        <taxon>Rhodanobacteraceae</taxon>
        <taxon>Rhodanobacter</taxon>
    </lineage>
</organism>
<keyword evidence="1" id="KW-0472">Membrane</keyword>
<sequence length="179" mass="19338">MQVLSRQRGVSLIEVMMSVLIFSIGLIGLAGLMVMSTRSNHSAYLRTQVTFLANNMADRMSANPRGVWVGSYNSSAYPVAAATVGCGAGSPCNSANLAIHDQQLWSSQLRTFLPNPSASIDCTGTSDVGYDPTAQLDLRPPYGGLCTMKISWSEQNNGSIEDQTSKPSIAQHFDWEFQP</sequence>
<dbReference type="NCBIfam" id="TIGR02532">
    <property type="entry name" value="IV_pilin_GFxxxE"/>
    <property type="match status" value="1"/>
</dbReference>
<evidence type="ECO:0000313" key="2">
    <source>
        <dbReference type="EMBL" id="TPG10687.1"/>
    </source>
</evidence>
<dbReference type="Pfam" id="PF07963">
    <property type="entry name" value="N_methyl"/>
    <property type="match status" value="1"/>
</dbReference>
<feature type="transmembrane region" description="Helical" evidence="1">
    <location>
        <begin position="12"/>
        <end position="35"/>
    </location>
</feature>
<accession>A0A502FQ02</accession>
<proteinExistence type="predicted"/>
<gene>
    <name evidence="2" type="primary">pilV</name>
    <name evidence="2" type="ORF">EAH88_06290</name>
</gene>
<dbReference type="NCBIfam" id="TIGR02523">
    <property type="entry name" value="type_IV_pilV"/>
    <property type="match status" value="1"/>
</dbReference>
<dbReference type="Proteomes" id="UP000319486">
    <property type="component" value="Unassembled WGS sequence"/>
</dbReference>
<evidence type="ECO:0000313" key="3">
    <source>
        <dbReference type="Proteomes" id="UP000319486"/>
    </source>
</evidence>
<protein>
    <submittedName>
        <fullName evidence="2">Type IV pilus modification protein PilV</fullName>
    </submittedName>
</protein>
<dbReference type="EMBL" id="RCZO01000002">
    <property type="protein sequence ID" value="TPG10687.1"/>
    <property type="molecule type" value="Genomic_DNA"/>
</dbReference>
<dbReference type="AlphaFoldDB" id="A0A502FQ02"/>
<comment type="caution">
    <text evidence="2">The sequence shown here is derived from an EMBL/GenBank/DDBJ whole genome shotgun (WGS) entry which is preliminary data.</text>
</comment>
<keyword evidence="1" id="KW-1133">Transmembrane helix</keyword>
<keyword evidence="1" id="KW-0812">Transmembrane</keyword>